<organism evidence="7 9">
    <name type="scientific">Perkinsus olseni</name>
    <name type="common">Perkinsus atlanticus</name>
    <dbReference type="NCBI Taxonomy" id="32597"/>
    <lineage>
        <taxon>Eukaryota</taxon>
        <taxon>Sar</taxon>
        <taxon>Alveolata</taxon>
        <taxon>Perkinsozoa</taxon>
        <taxon>Perkinsea</taxon>
        <taxon>Perkinsida</taxon>
        <taxon>Perkinsidae</taxon>
        <taxon>Perkinsus</taxon>
    </lineage>
</organism>
<evidence type="ECO:0000259" key="5">
    <source>
        <dbReference type="SMART" id="SM00547"/>
    </source>
</evidence>
<evidence type="ECO:0000256" key="1">
    <source>
        <dbReference type="ARBA" id="ARBA00022723"/>
    </source>
</evidence>
<evidence type="ECO:0000313" key="9">
    <source>
        <dbReference type="Proteomes" id="UP000572268"/>
    </source>
</evidence>
<comment type="caution">
    <text evidence="7">The sequence shown here is derived from an EMBL/GenBank/DDBJ whole genome shotgun (WGS) entry which is preliminary data.</text>
</comment>
<dbReference type="AlphaFoldDB" id="A0A7J6MTI3"/>
<evidence type="ECO:0000256" key="2">
    <source>
        <dbReference type="ARBA" id="ARBA00022771"/>
    </source>
</evidence>
<feature type="region of interest" description="Disordered" evidence="4">
    <location>
        <begin position="203"/>
        <end position="230"/>
    </location>
</feature>
<feature type="compositionally biased region" description="Polar residues" evidence="4">
    <location>
        <begin position="217"/>
        <end position="227"/>
    </location>
</feature>
<dbReference type="Pfam" id="PF00641">
    <property type="entry name" value="Zn_ribbon_RanBP"/>
    <property type="match status" value="1"/>
</dbReference>
<dbReference type="InterPro" id="IPR036443">
    <property type="entry name" value="Znf_RanBP2_sf"/>
</dbReference>
<feature type="domain" description="RanBP2-type" evidence="5">
    <location>
        <begin position="47"/>
        <end position="73"/>
    </location>
</feature>
<evidence type="ECO:0000313" key="8">
    <source>
        <dbReference type="Proteomes" id="UP000570595"/>
    </source>
</evidence>
<dbReference type="EMBL" id="JABANN010000023">
    <property type="protein sequence ID" value="KAF4674902.1"/>
    <property type="molecule type" value="Genomic_DNA"/>
</dbReference>
<feature type="region of interest" description="Disordered" evidence="4">
    <location>
        <begin position="1"/>
        <end position="34"/>
    </location>
</feature>
<dbReference type="EMBL" id="JABAHT010000024">
    <property type="protein sequence ID" value="KAF4669409.1"/>
    <property type="molecule type" value="Genomic_DNA"/>
</dbReference>
<evidence type="ECO:0000256" key="4">
    <source>
        <dbReference type="SAM" id="MobiDB-lite"/>
    </source>
</evidence>
<feature type="domain" description="RanBP2-type" evidence="5">
    <location>
        <begin position="282"/>
        <end position="308"/>
    </location>
</feature>
<dbReference type="Gene3D" id="4.10.1060.10">
    <property type="entry name" value="Zinc finger, RanBP2-type"/>
    <property type="match status" value="2"/>
</dbReference>
<keyword evidence="3" id="KW-0862">Zinc</keyword>
<feature type="domain" description="RanBP2-type" evidence="5">
    <location>
        <begin position="77"/>
        <end position="102"/>
    </location>
</feature>
<feature type="domain" description="RanBP2-type" evidence="5">
    <location>
        <begin position="141"/>
        <end position="167"/>
    </location>
</feature>
<evidence type="ECO:0000256" key="3">
    <source>
        <dbReference type="ARBA" id="ARBA00022833"/>
    </source>
</evidence>
<dbReference type="SMART" id="SM00547">
    <property type="entry name" value="ZnF_RBZ"/>
    <property type="match status" value="4"/>
</dbReference>
<protein>
    <recommendedName>
        <fullName evidence="5">RanBP2-type domain-containing protein</fullName>
    </recommendedName>
</protein>
<keyword evidence="2" id="KW-0863">Zinc-finger</keyword>
<name>A0A7J6MTI3_PEROL</name>
<proteinExistence type="predicted"/>
<feature type="compositionally biased region" description="Pro residues" evidence="4">
    <location>
        <begin position="17"/>
        <end position="31"/>
    </location>
</feature>
<sequence length="317" mass="33649">MTLADPAILSYSREVQLPPPPPPPPGPPPVVAPTGVASRPLPSVDCGGWKCVRCGNINYPHKLFCNMRKCNAPKPLGNWTCHACGVGSVKPLARECDHCLADRKTTRDEDVLLEAHRTGALPSAAAKKNSFAQEFLAAPFGSWICVKCNNVNWPARTTCNGRNCQKTRDTADIDYTRNFKAELEKRGFAVDLIKMNAAAANSPSVKVPSSSPLPGSTVASGNITPADTTRGVIGDLSQGRGAYGGAARGQYPPGVGHFMKDLLDSNVPPPPPGPPPRIDPPGSWICPSCGNVNWPKRTHCNKHGCGVAKPDHVVESS</sequence>
<dbReference type="SUPFAM" id="SSF90209">
    <property type="entry name" value="Ran binding protein zinc finger-like"/>
    <property type="match status" value="2"/>
</dbReference>
<evidence type="ECO:0000313" key="7">
    <source>
        <dbReference type="EMBL" id="KAF4674902.1"/>
    </source>
</evidence>
<accession>A0A7J6MTI3</accession>
<evidence type="ECO:0000313" key="6">
    <source>
        <dbReference type="EMBL" id="KAF4669409.1"/>
    </source>
</evidence>
<keyword evidence="1" id="KW-0479">Metal-binding</keyword>
<reference evidence="8 9" key="1">
    <citation type="submission" date="2020-04" db="EMBL/GenBank/DDBJ databases">
        <title>Perkinsus olseni comparative genomics.</title>
        <authorList>
            <person name="Bogema D.R."/>
        </authorList>
    </citation>
    <scope>NUCLEOTIDE SEQUENCE [LARGE SCALE GENOMIC DNA]</scope>
    <source>
        <strain evidence="6">ATCC PRA-179</strain>
        <strain evidence="7">ATCC PRA-31</strain>
    </source>
</reference>
<dbReference type="GO" id="GO:0008270">
    <property type="term" value="F:zinc ion binding"/>
    <property type="evidence" value="ECO:0007669"/>
    <property type="project" value="UniProtKB-KW"/>
</dbReference>
<feature type="compositionally biased region" description="Low complexity" evidence="4">
    <location>
        <begin position="203"/>
        <end position="216"/>
    </location>
</feature>
<dbReference type="OrthoDB" id="1878647at2759"/>
<dbReference type="PANTHER" id="PTHR12999">
    <property type="entry name" value="ZINC FINGER RAN-BINDING DOMAIN-CONTAINING PROTEIN 2 ZRANB2-RELATED"/>
    <property type="match status" value="1"/>
</dbReference>
<dbReference type="Proteomes" id="UP000570595">
    <property type="component" value="Unassembled WGS sequence"/>
</dbReference>
<dbReference type="PANTHER" id="PTHR12999:SF17">
    <property type="entry name" value="ZINC FINGER RAN-BINDING DOMAIN-CONTAINING PROTEIN 2"/>
    <property type="match status" value="1"/>
</dbReference>
<gene>
    <name evidence="7" type="ORF">FOL46_003643</name>
    <name evidence="6" type="ORF">FOZ61_004172</name>
</gene>
<dbReference type="Proteomes" id="UP000572268">
    <property type="component" value="Unassembled WGS sequence"/>
</dbReference>
<dbReference type="InterPro" id="IPR001876">
    <property type="entry name" value="Znf_RanBP2"/>
</dbReference>